<evidence type="ECO:0000256" key="2">
    <source>
        <dbReference type="ARBA" id="ARBA00022692"/>
    </source>
</evidence>
<reference evidence="6" key="2">
    <citation type="submission" date="2025-09" db="UniProtKB">
        <authorList>
            <consortium name="Ensembl"/>
        </authorList>
    </citation>
    <scope>IDENTIFICATION</scope>
</reference>
<dbReference type="Pfam" id="PF07686">
    <property type="entry name" value="V-set"/>
    <property type="match status" value="1"/>
</dbReference>
<sequence>REKREVVPLLVLQFYIALRCVIGAVGGIHVTGYMGSEVTVSCSYGQGYESYEKYLCKNNCGNGDVLIKTSESRKNKYVIHDDKTARIFTTTIFDLHSVDAGKYWCGVSKFGKDIYTEVEKTQETLNKEQRTTTKINQNPTRARHQEEGGQDNCQVPGAEGTSRPVKGGKIQSDPVVIVQQLQAQLNKGSLRFIC</sequence>
<evidence type="ECO:0000256" key="4">
    <source>
        <dbReference type="SAM" id="MobiDB-lite"/>
    </source>
</evidence>
<keyword evidence="3" id="KW-0472">Membrane</keyword>
<dbReference type="Gene3D" id="2.60.40.10">
    <property type="entry name" value="Immunoglobulins"/>
    <property type="match status" value="1"/>
</dbReference>
<dbReference type="PANTHER" id="PTHR11860">
    <property type="entry name" value="POLYMERIC-IMMUNOGLOBULIN RECEPTOR"/>
    <property type="match status" value="1"/>
</dbReference>
<feature type="domain" description="Immunoglobulin V-set" evidence="5">
    <location>
        <begin position="30"/>
        <end position="115"/>
    </location>
</feature>
<dbReference type="SUPFAM" id="SSF48726">
    <property type="entry name" value="Immunoglobulin"/>
    <property type="match status" value="1"/>
</dbReference>
<dbReference type="AlphaFoldDB" id="A0A3Q4NBH4"/>
<evidence type="ECO:0000313" key="6">
    <source>
        <dbReference type="Ensembl" id="ENSNBRP00000031739.1"/>
    </source>
</evidence>
<dbReference type="InterPro" id="IPR013783">
    <property type="entry name" value="Ig-like_fold"/>
</dbReference>
<reference evidence="6" key="1">
    <citation type="submission" date="2025-08" db="UniProtKB">
        <authorList>
            <consortium name="Ensembl"/>
        </authorList>
    </citation>
    <scope>IDENTIFICATION</scope>
</reference>
<dbReference type="Proteomes" id="UP000261580">
    <property type="component" value="Unassembled WGS sequence"/>
</dbReference>
<dbReference type="GO" id="GO:0004888">
    <property type="term" value="F:transmembrane signaling receptor activity"/>
    <property type="evidence" value="ECO:0007669"/>
    <property type="project" value="TreeGrafter"/>
</dbReference>
<dbReference type="Ensembl" id="ENSNBRT00000032540.1">
    <property type="protein sequence ID" value="ENSNBRP00000031739.1"/>
    <property type="gene ID" value="ENSNBRG00000024122.1"/>
</dbReference>
<comment type="subcellular location">
    <subcellularLocation>
        <location evidence="1">Membrane</location>
    </subcellularLocation>
</comment>
<feature type="region of interest" description="Disordered" evidence="4">
    <location>
        <begin position="128"/>
        <end position="168"/>
    </location>
</feature>
<accession>A0A3Q4NBH4</accession>
<dbReference type="PANTHER" id="PTHR11860:SF87">
    <property type="entry name" value="CMRF35-LIKE MOLECULE 8"/>
    <property type="match status" value="1"/>
</dbReference>
<evidence type="ECO:0000256" key="3">
    <source>
        <dbReference type="ARBA" id="ARBA00023136"/>
    </source>
</evidence>
<evidence type="ECO:0000259" key="5">
    <source>
        <dbReference type="Pfam" id="PF07686"/>
    </source>
</evidence>
<keyword evidence="2" id="KW-0812">Transmembrane</keyword>
<dbReference type="InterPro" id="IPR050671">
    <property type="entry name" value="CD300_family_receptors"/>
</dbReference>
<dbReference type="GO" id="GO:0005886">
    <property type="term" value="C:plasma membrane"/>
    <property type="evidence" value="ECO:0007669"/>
    <property type="project" value="TreeGrafter"/>
</dbReference>
<proteinExistence type="predicted"/>
<dbReference type="Bgee" id="ENSNBRG00000024122">
    <property type="expression patterns" value="Expressed in heart and 1 other cell type or tissue"/>
</dbReference>
<dbReference type="InterPro" id="IPR036179">
    <property type="entry name" value="Ig-like_dom_sf"/>
</dbReference>
<evidence type="ECO:0000313" key="7">
    <source>
        <dbReference type="Proteomes" id="UP000261580"/>
    </source>
</evidence>
<protein>
    <recommendedName>
        <fullName evidence="5">Immunoglobulin V-set domain-containing protein</fullName>
    </recommendedName>
</protein>
<name>A0A3Q4NBH4_NEOBR</name>
<organism evidence="6 7">
    <name type="scientific">Neolamprologus brichardi</name>
    <name type="common">Fairy cichlid</name>
    <name type="synonym">Lamprologus brichardi</name>
    <dbReference type="NCBI Taxonomy" id="32507"/>
    <lineage>
        <taxon>Eukaryota</taxon>
        <taxon>Metazoa</taxon>
        <taxon>Chordata</taxon>
        <taxon>Craniata</taxon>
        <taxon>Vertebrata</taxon>
        <taxon>Euteleostomi</taxon>
        <taxon>Actinopterygii</taxon>
        <taxon>Neopterygii</taxon>
        <taxon>Teleostei</taxon>
        <taxon>Neoteleostei</taxon>
        <taxon>Acanthomorphata</taxon>
        <taxon>Ovalentaria</taxon>
        <taxon>Cichlomorphae</taxon>
        <taxon>Cichliformes</taxon>
        <taxon>Cichlidae</taxon>
        <taxon>African cichlids</taxon>
        <taxon>Pseudocrenilabrinae</taxon>
        <taxon>Lamprologini</taxon>
        <taxon>Neolamprologus</taxon>
    </lineage>
</organism>
<dbReference type="GeneTree" id="ENSGT01150000287011"/>
<keyword evidence="7" id="KW-1185">Reference proteome</keyword>
<evidence type="ECO:0000256" key="1">
    <source>
        <dbReference type="ARBA" id="ARBA00004370"/>
    </source>
</evidence>
<dbReference type="InterPro" id="IPR013106">
    <property type="entry name" value="Ig_V-set"/>
</dbReference>